<organism evidence="1 2">
    <name type="scientific">Quercus suber</name>
    <name type="common">Cork oak</name>
    <dbReference type="NCBI Taxonomy" id="58331"/>
    <lineage>
        <taxon>Eukaryota</taxon>
        <taxon>Viridiplantae</taxon>
        <taxon>Streptophyta</taxon>
        <taxon>Embryophyta</taxon>
        <taxon>Tracheophyta</taxon>
        <taxon>Spermatophyta</taxon>
        <taxon>Magnoliopsida</taxon>
        <taxon>eudicotyledons</taxon>
        <taxon>Gunneridae</taxon>
        <taxon>Pentapetalae</taxon>
        <taxon>rosids</taxon>
        <taxon>fabids</taxon>
        <taxon>Fagales</taxon>
        <taxon>Fagaceae</taxon>
        <taxon>Quercus</taxon>
    </lineage>
</organism>
<evidence type="ECO:0000313" key="2">
    <source>
        <dbReference type="Proteomes" id="UP000237347"/>
    </source>
</evidence>
<keyword evidence="2" id="KW-1185">Reference proteome</keyword>
<gene>
    <name evidence="1" type="ORF">CFP56_033660</name>
</gene>
<accession>A0AAW0JE85</accession>
<sequence length="109" mass="12814">MNDAKTYLKEVEEMFQDKKINMKSFLSSWMILRLKGVWNNFEDDEAAPPKKQPSGFITNFSLDSETFFIHRFTVPISIDSIPELRMFGRSEECLDEVRAQHKAIEKRAH</sequence>
<dbReference type="Proteomes" id="UP000237347">
    <property type="component" value="Unassembled WGS sequence"/>
</dbReference>
<comment type="caution">
    <text evidence="1">The sequence shown here is derived from an EMBL/GenBank/DDBJ whole genome shotgun (WGS) entry which is preliminary data.</text>
</comment>
<name>A0AAW0JE85_QUESU</name>
<dbReference type="EMBL" id="PKMF04000583">
    <property type="protein sequence ID" value="KAK7825154.1"/>
    <property type="molecule type" value="Genomic_DNA"/>
</dbReference>
<proteinExistence type="predicted"/>
<evidence type="ECO:0000313" key="1">
    <source>
        <dbReference type="EMBL" id="KAK7825154.1"/>
    </source>
</evidence>
<protein>
    <submittedName>
        <fullName evidence="1">Uncharacterized protein</fullName>
    </submittedName>
</protein>
<reference evidence="1 2" key="1">
    <citation type="journal article" date="2018" name="Sci. Data">
        <title>The draft genome sequence of cork oak.</title>
        <authorList>
            <person name="Ramos A.M."/>
            <person name="Usie A."/>
            <person name="Barbosa P."/>
            <person name="Barros P.M."/>
            <person name="Capote T."/>
            <person name="Chaves I."/>
            <person name="Simoes F."/>
            <person name="Abreu I."/>
            <person name="Carrasquinho I."/>
            <person name="Faro C."/>
            <person name="Guimaraes J.B."/>
            <person name="Mendonca D."/>
            <person name="Nobrega F."/>
            <person name="Rodrigues L."/>
            <person name="Saibo N.J.M."/>
            <person name="Varela M.C."/>
            <person name="Egas C."/>
            <person name="Matos J."/>
            <person name="Miguel C.M."/>
            <person name="Oliveira M.M."/>
            <person name="Ricardo C.P."/>
            <person name="Goncalves S."/>
        </authorList>
    </citation>
    <scope>NUCLEOTIDE SEQUENCE [LARGE SCALE GENOMIC DNA]</scope>
    <source>
        <strain evidence="2">cv. HL8</strain>
    </source>
</reference>
<dbReference type="AlphaFoldDB" id="A0AAW0JE85"/>